<dbReference type="InterPro" id="IPR055391">
    <property type="entry name" value="BROMI_N"/>
</dbReference>
<dbReference type="Pfam" id="PF23431">
    <property type="entry name" value="BROMI_N"/>
    <property type="match status" value="1"/>
</dbReference>
<evidence type="ECO:0000313" key="4">
    <source>
        <dbReference type="Proteomes" id="UP000007879"/>
    </source>
</evidence>
<feature type="domain" description="BROMI middle region" evidence="1">
    <location>
        <begin position="101"/>
        <end position="403"/>
    </location>
</feature>
<evidence type="ECO:0000259" key="1">
    <source>
        <dbReference type="Pfam" id="PF14961"/>
    </source>
</evidence>
<keyword evidence="4" id="KW-1185">Reference proteome</keyword>
<dbReference type="GeneID" id="109589928"/>
<reference evidence="3" key="2">
    <citation type="submission" date="2024-06" db="UniProtKB">
        <authorList>
            <consortium name="EnsemblMetazoa"/>
        </authorList>
    </citation>
    <scope>IDENTIFICATION</scope>
</reference>
<dbReference type="Proteomes" id="UP000007879">
    <property type="component" value="Unassembled WGS sequence"/>
</dbReference>
<dbReference type="EnsemblMetazoa" id="XM_020005905.1">
    <property type="protein sequence ID" value="XP_019861464.1"/>
    <property type="gene ID" value="LOC109589928"/>
</dbReference>
<dbReference type="RefSeq" id="XP_019861464.1">
    <property type="nucleotide sequence ID" value="XM_020005905.1"/>
</dbReference>
<protein>
    <submittedName>
        <fullName evidence="3">Uncharacterized protein</fullName>
    </submittedName>
</protein>
<accession>A0AAN0JX34</accession>
<dbReference type="KEGG" id="aqu:109589928"/>
<reference evidence="4" key="1">
    <citation type="journal article" date="2010" name="Nature">
        <title>The Amphimedon queenslandica genome and the evolution of animal complexity.</title>
        <authorList>
            <person name="Srivastava M."/>
            <person name="Simakov O."/>
            <person name="Chapman J."/>
            <person name="Fahey B."/>
            <person name="Gauthier M.E."/>
            <person name="Mitros T."/>
            <person name="Richards G.S."/>
            <person name="Conaco C."/>
            <person name="Dacre M."/>
            <person name="Hellsten U."/>
            <person name="Larroux C."/>
            <person name="Putnam N.H."/>
            <person name="Stanke M."/>
            <person name="Adamska M."/>
            <person name="Darling A."/>
            <person name="Degnan S.M."/>
            <person name="Oakley T.H."/>
            <person name="Plachetzki D.C."/>
            <person name="Zhai Y."/>
            <person name="Adamski M."/>
            <person name="Calcino A."/>
            <person name="Cummins S.F."/>
            <person name="Goodstein D.M."/>
            <person name="Harris C."/>
            <person name="Jackson D.J."/>
            <person name="Leys S.P."/>
            <person name="Shu S."/>
            <person name="Woodcroft B.J."/>
            <person name="Vervoort M."/>
            <person name="Kosik K.S."/>
            <person name="Manning G."/>
            <person name="Degnan B.M."/>
            <person name="Rokhsar D.S."/>
        </authorList>
    </citation>
    <scope>NUCLEOTIDE SEQUENCE [LARGE SCALE GENOMIC DNA]</scope>
</reference>
<dbReference type="Pfam" id="PF14961">
    <property type="entry name" value="BROMI"/>
    <property type="match status" value="1"/>
</dbReference>
<evidence type="ECO:0000313" key="3">
    <source>
        <dbReference type="EnsemblMetazoa" id="XP_019861464.1"/>
    </source>
</evidence>
<feature type="domain" description="BROMI N-terminal" evidence="2">
    <location>
        <begin position="7"/>
        <end position="74"/>
    </location>
</feature>
<organism evidence="3 4">
    <name type="scientific">Amphimedon queenslandica</name>
    <name type="common">Sponge</name>
    <dbReference type="NCBI Taxonomy" id="400682"/>
    <lineage>
        <taxon>Eukaryota</taxon>
        <taxon>Metazoa</taxon>
        <taxon>Porifera</taxon>
        <taxon>Demospongiae</taxon>
        <taxon>Heteroscleromorpha</taxon>
        <taxon>Haplosclerida</taxon>
        <taxon>Niphatidae</taxon>
        <taxon>Amphimedon</taxon>
    </lineage>
</organism>
<dbReference type="InterPro" id="IPR032735">
    <property type="entry name" value="BROMI_M"/>
</dbReference>
<sequence length="413" mass="44804">MATGVDLQKAVRQLISSVTSPPSGSQSKVLSLEDAVANLETTDENFHSYDLVKYVHGQIESVVDPLIDERLKKHGGLSHGEEHDIVALITDDILTSPDPAGLSYLHSLHSLNVVGHLLLYSQGRDVIGAVLQKINNNGINNVSSLIQHLIELLLNWPQSNLKKMSCDSHVSLDPTVVLRNLFGELASRNNLCSSLLCQDNVMDVILSHLNSSTKSKVVNVSLVDIINNSLAVLASTDNGKCYLLKASPKRKESVADTIAQFVVKSLQSGHAHNSSNSQLVYSCLLVCRQLYSTCDGVLSLLPYDLHLHIVKAIQSVGVAGGVANSDDTLKTKLIDNLLNFAGTPKGIELLEGSGLIGECINHMRRRYQLKLQVSQCEKFGYGYMVSEVASTSTGITHLINSGNCRGKTPIIMY</sequence>
<dbReference type="AlphaFoldDB" id="A0AAN0JX34"/>
<proteinExistence type="predicted"/>
<name>A0AAN0JX34_AMPQE</name>
<evidence type="ECO:0000259" key="2">
    <source>
        <dbReference type="Pfam" id="PF23431"/>
    </source>
</evidence>